<gene>
    <name evidence="1" type="ORF">DSPE1174_LOCUS33071</name>
</gene>
<proteinExistence type="predicted"/>
<sequence>MMNKKNVFYVGVARNLDKTLIAKYSHNCKVDSSPVKDMLGKMQTVREGEYYHFSHTGRAWHVKAANGLLCVLSTAEKYPERFGSECLDEVNRQINAVVDASKWAKAKDGQMNWRATLKPSTIKLVYCGARCGRKI</sequence>
<protein>
    <submittedName>
        <fullName evidence="1">Uncharacterized protein</fullName>
    </submittedName>
</protein>
<dbReference type="Gene3D" id="3.30.450.50">
    <property type="entry name" value="Longin domain"/>
    <property type="match status" value="1"/>
</dbReference>
<organism evidence="1">
    <name type="scientific">Octactis speculum</name>
    <dbReference type="NCBI Taxonomy" id="3111310"/>
    <lineage>
        <taxon>Eukaryota</taxon>
        <taxon>Sar</taxon>
        <taxon>Stramenopiles</taxon>
        <taxon>Ochrophyta</taxon>
        <taxon>Dictyochophyceae</taxon>
        <taxon>Dictyochales</taxon>
        <taxon>Dictyochaceae</taxon>
        <taxon>Octactis</taxon>
    </lineage>
</organism>
<dbReference type="AlphaFoldDB" id="A0A7S2HQH9"/>
<name>A0A7S2HQH9_9STRA</name>
<reference evidence="1" key="1">
    <citation type="submission" date="2021-01" db="EMBL/GenBank/DDBJ databases">
        <authorList>
            <person name="Corre E."/>
            <person name="Pelletier E."/>
            <person name="Niang G."/>
            <person name="Scheremetjew M."/>
            <person name="Finn R."/>
            <person name="Kale V."/>
            <person name="Holt S."/>
            <person name="Cochrane G."/>
            <person name="Meng A."/>
            <person name="Brown T."/>
            <person name="Cohen L."/>
        </authorList>
    </citation>
    <scope>NUCLEOTIDE SEQUENCE</scope>
    <source>
        <strain evidence="1">CCMP1381</strain>
    </source>
</reference>
<accession>A0A7S2HQH9</accession>
<dbReference type="EMBL" id="HBGS01063448">
    <property type="protein sequence ID" value="CAD9497099.1"/>
    <property type="molecule type" value="Transcribed_RNA"/>
</dbReference>
<evidence type="ECO:0000313" key="1">
    <source>
        <dbReference type="EMBL" id="CAD9497099.1"/>
    </source>
</evidence>